<proteinExistence type="predicted"/>
<dbReference type="Proteomes" id="UP000193689">
    <property type="component" value="Unassembled WGS sequence"/>
</dbReference>
<accession>A0A1Y2E444</accession>
<dbReference type="AlphaFoldDB" id="A0A1Y2E444"/>
<evidence type="ECO:0000313" key="2">
    <source>
        <dbReference type="Proteomes" id="UP000193689"/>
    </source>
</evidence>
<keyword evidence="2" id="KW-1185">Reference proteome</keyword>
<dbReference type="STRING" id="1141098.A0A1Y2E444"/>
<gene>
    <name evidence="1" type="ORF">BCR38DRAFT_339204</name>
</gene>
<dbReference type="EMBL" id="MCFJ01000005">
    <property type="protein sequence ID" value="ORY66321.1"/>
    <property type="molecule type" value="Genomic_DNA"/>
</dbReference>
<name>A0A1Y2E444_9PEZI</name>
<comment type="caution">
    <text evidence="1">The sequence shown here is derived from an EMBL/GenBank/DDBJ whole genome shotgun (WGS) entry which is preliminary data.</text>
</comment>
<dbReference type="InParanoid" id="A0A1Y2E444"/>
<reference evidence="1 2" key="1">
    <citation type="submission" date="2016-07" db="EMBL/GenBank/DDBJ databases">
        <title>Pervasive Adenine N6-methylation of Active Genes in Fungi.</title>
        <authorList>
            <consortium name="DOE Joint Genome Institute"/>
            <person name="Mondo S.J."/>
            <person name="Dannebaum R.O."/>
            <person name="Kuo R.C."/>
            <person name="Labutti K."/>
            <person name="Haridas S."/>
            <person name="Kuo A."/>
            <person name="Salamov A."/>
            <person name="Ahrendt S.R."/>
            <person name="Lipzen A."/>
            <person name="Sullivan W."/>
            <person name="Andreopoulos W.B."/>
            <person name="Clum A."/>
            <person name="Lindquist E."/>
            <person name="Daum C."/>
            <person name="Ramamoorthy G.K."/>
            <person name="Gryganskyi A."/>
            <person name="Culley D."/>
            <person name="Magnuson J.K."/>
            <person name="James T.Y."/>
            <person name="O'Malley M.A."/>
            <person name="Stajich J.E."/>
            <person name="Spatafora J.W."/>
            <person name="Visel A."/>
            <person name="Grigoriev I.V."/>
        </authorList>
    </citation>
    <scope>NUCLEOTIDE SEQUENCE [LARGE SCALE GENOMIC DNA]</scope>
    <source>
        <strain evidence="1 2">CBS 129021</strain>
    </source>
</reference>
<sequence>MLSRVIPGFQNGAVIFASPDFTSWLQDKEFMASFLKRLYSPQKLDEKDDLFTLDVISGVADGLSPSKLLGKPESGFSVLYGSQVSLPDIFETDTVASRGPDLASSISLVLKSDKKAEPRHEITMPLANTVFQNGQRSTLFATRWFWHSGLRKSPVLSKIVEKQHQRILAKLEMAQATYIPLLPLTPPRKIVAGLGNIVTKVNVQGVVTTASQELEHLIPQLLDIRSKSDAAWTPGPIGVWAWVIPARVLESEKNLLFNLRVFQDHASEPEEKLTQEATRGYRKLLSLGCRLHKILSGGGGWGAKAGLLSLDSETDYLAPEQESIDDFIKAFEERGYPDHEQSGGVVTPGSYIWFCAEPARKTLDTGVIQAKNEDLKSTFTFGVAPSGEVEQGEDKPPVHISGRKFGAISAVGVYLKSGQVGTKIDVPGALVMNGVE</sequence>
<evidence type="ECO:0000313" key="1">
    <source>
        <dbReference type="EMBL" id="ORY66321.1"/>
    </source>
</evidence>
<dbReference type="RefSeq" id="XP_040717285.1">
    <property type="nucleotide sequence ID" value="XM_040855685.1"/>
</dbReference>
<dbReference type="OrthoDB" id="1744869at2759"/>
<protein>
    <submittedName>
        <fullName evidence="1">Uncharacterized protein</fullName>
    </submittedName>
</protein>
<organism evidence="1 2">
    <name type="scientific">Pseudomassariella vexata</name>
    <dbReference type="NCBI Taxonomy" id="1141098"/>
    <lineage>
        <taxon>Eukaryota</taxon>
        <taxon>Fungi</taxon>
        <taxon>Dikarya</taxon>
        <taxon>Ascomycota</taxon>
        <taxon>Pezizomycotina</taxon>
        <taxon>Sordariomycetes</taxon>
        <taxon>Xylariomycetidae</taxon>
        <taxon>Amphisphaeriales</taxon>
        <taxon>Pseudomassariaceae</taxon>
        <taxon>Pseudomassariella</taxon>
    </lineage>
</organism>
<dbReference type="GeneID" id="63771897"/>